<dbReference type="PANTHER" id="PTHR45138">
    <property type="entry name" value="REGULATORY COMPONENTS OF SENSORY TRANSDUCTION SYSTEM"/>
    <property type="match status" value="1"/>
</dbReference>
<dbReference type="PROSITE" id="PS50887">
    <property type="entry name" value="GGDEF"/>
    <property type="match status" value="1"/>
</dbReference>
<feature type="domain" description="GGDEF" evidence="1">
    <location>
        <begin position="530"/>
        <end position="659"/>
    </location>
</feature>
<reference evidence="2 3" key="3">
    <citation type="journal article" date="2012" name="J. Bacteriol.">
        <title>Genome Sequence of Paenibacillus terrae HPL-003, a Xylanase-Producing Bacterium Isolated from Soil Found in Forest Residue.</title>
        <authorList>
            <person name="Shin S.H."/>
            <person name="Kim S."/>
            <person name="Kim J.Y."/>
            <person name="Song H.Y."/>
            <person name="Cho S.J."/>
            <person name="Kim D.R."/>
            <person name="Lee K.I."/>
            <person name="Lim H.K."/>
            <person name="Park N.J."/>
            <person name="Hwang I.T."/>
            <person name="Yang K.S."/>
        </authorList>
    </citation>
    <scope>NUCLEOTIDE SEQUENCE [LARGE SCALE GENOMIC DNA]</scope>
    <source>
        <strain evidence="2 3">HPL-003</strain>
    </source>
</reference>
<dbReference type="SUPFAM" id="SSF55073">
    <property type="entry name" value="Nucleotide cyclase"/>
    <property type="match status" value="1"/>
</dbReference>
<sequence>MSDFSTTDQQTLDGKTAQASGAPLFDDKGYTSFAWLQNMDMTPYDFPYINQLLVQGYRNWLQQSNGISWVNEEHTAVCNFAGVRVAGREEDDDEDVELVERCCLSREMEISQRKLRDGSLAFVYMIPVFCRNYKGEAFAALRFTLPAQHSVPEQDALLAAALHFRSCFYTRFEYIFMEDILGMKNRSDREGRRRSILFQIVKRMHDKIDVEGVLDEVFGSIAYLFPHVDITLYMSQDRHSRNPQVKPLLLHERDEDVCVRAFMKGQMAANEPVGTEGEMTEIGIPLRGKQGVYGVFHMILPSGAESMKKVDVELIAMMADTAGTAFENAKLLEQSNVLIHELRLINELVQRLNQSLKLNEIFEFAVQELLKMFLADFCCIVQLDQVENCFKVTSSNVESLRLHSYSSDEDGFAELIRRTGEPLIVSDYRKEGKISSNFMDMTDSLSLMAVPMKTSGTPRGAILLSSKLPHFFSYDNYKMLQMLAPHIGLAVTNAMLHAEVRRLANMDMLTGLYVRHYVDKVIQRHQEKDFCGSLILVDIDQFKQVNDTYGHQTGDQILKSVSDIVRSATRSEDVCARWGGEELAIYLPQLGVQQALEYAEKIRYRVEHETQPQVTVSCGIAEWNWLDEQISIESLFYRADMALYEAKNEGRNRIVIDHVSNS</sequence>
<dbReference type="PANTHER" id="PTHR45138:SF9">
    <property type="entry name" value="DIGUANYLATE CYCLASE DGCM-RELATED"/>
    <property type="match status" value="1"/>
</dbReference>
<reference key="2">
    <citation type="submission" date="2011-11" db="EMBL/GenBank/DDBJ databases">
        <authorList>
            <person name="Shin S.H."/>
            <person name="Kim S."/>
            <person name="Kim J.Y."/>
        </authorList>
    </citation>
    <scope>NUCLEOTIDE SEQUENCE</scope>
    <source>
        <strain>HPL-003</strain>
    </source>
</reference>
<dbReference type="InterPro" id="IPR050469">
    <property type="entry name" value="Diguanylate_Cyclase"/>
</dbReference>
<dbReference type="Pfam" id="PF13185">
    <property type="entry name" value="GAF_2"/>
    <property type="match status" value="1"/>
</dbReference>
<dbReference type="GO" id="GO:0052621">
    <property type="term" value="F:diguanylate cyclase activity"/>
    <property type="evidence" value="ECO:0007669"/>
    <property type="project" value="TreeGrafter"/>
</dbReference>
<dbReference type="SMART" id="SM00065">
    <property type="entry name" value="GAF"/>
    <property type="match status" value="1"/>
</dbReference>
<gene>
    <name evidence="2" type="ordered locus">HPL003_24595</name>
</gene>
<dbReference type="InterPro" id="IPR029016">
    <property type="entry name" value="GAF-like_dom_sf"/>
</dbReference>
<evidence type="ECO:0000313" key="3">
    <source>
        <dbReference type="Proteomes" id="UP000005876"/>
    </source>
</evidence>
<dbReference type="Gene3D" id="3.30.70.270">
    <property type="match status" value="1"/>
</dbReference>
<name>G7VVD8_PAETH</name>
<dbReference type="InterPro" id="IPR003018">
    <property type="entry name" value="GAF"/>
</dbReference>
<dbReference type="InterPro" id="IPR000160">
    <property type="entry name" value="GGDEF_dom"/>
</dbReference>
<evidence type="ECO:0000313" key="2">
    <source>
        <dbReference type="EMBL" id="AET61635.1"/>
    </source>
</evidence>
<dbReference type="AlphaFoldDB" id="G7VVD8"/>
<dbReference type="CDD" id="cd01949">
    <property type="entry name" value="GGDEF"/>
    <property type="match status" value="1"/>
</dbReference>
<dbReference type="GO" id="GO:0043709">
    <property type="term" value="P:cell adhesion involved in single-species biofilm formation"/>
    <property type="evidence" value="ECO:0007669"/>
    <property type="project" value="TreeGrafter"/>
</dbReference>
<dbReference type="RefSeq" id="WP_014282323.1">
    <property type="nucleotide sequence ID" value="NC_016641.1"/>
</dbReference>
<reference evidence="3" key="1">
    <citation type="submission" date="2011-11" db="EMBL/GenBank/DDBJ databases">
        <title>Complete sequence of Paenibacillus terrae HPL-003.</title>
        <authorList>
            <person name="Shin S.H."/>
            <person name="Kim S."/>
            <person name="Kim J.Y."/>
        </authorList>
    </citation>
    <scope>NUCLEOTIDE SEQUENCE [LARGE SCALE GENOMIC DNA]</scope>
    <source>
        <strain evidence="3">HPL-003</strain>
    </source>
</reference>
<dbReference type="GO" id="GO:0005886">
    <property type="term" value="C:plasma membrane"/>
    <property type="evidence" value="ECO:0007669"/>
    <property type="project" value="TreeGrafter"/>
</dbReference>
<dbReference type="EMBL" id="CP003107">
    <property type="protein sequence ID" value="AET61635.1"/>
    <property type="molecule type" value="Genomic_DNA"/>
</dbReference>
<dbReference type="OrthoDB" id="9759607at2"/>
<proteinExistence type="predicted"/>
<dbReference type="InterPro" id="IPR029787">
    <property type="entry name" value="Nucleotide_cyclase"/>
</dbReference>
<evidence type="ECO:0000259" key="1">
    <source>
        <dbReference type="PROSITE" id="PS50887"/>
    </source>
</evidence>
<dbReference type="Pfam" id="PF00990">
    <property type="entry name" value="GGDEF"/>
    <property type="match status" value="1"/>
</dbReference>
<dbReference type="eggNOG" id="COG2199">
    <property type="taxonomic scope" value="Bacteria"/>
</dbReference>
<dbReference type="GO" id="GO:1902201">
    <property type="term" value="P:negative regulation of bacterial-type flagellum-dependent cell motility"/>
    <property type="evidence" value="ECO:0007669"/>
    <property type="project" value="TreeGrafter"/>
</dbReference>
<dbReference type="FunFam" id="3.30.70.270:FF:000001">
    <property type="entry name" value="Diguanylate cyclase domain protein"/>
    <property type="match status" value="1"/>
</dbReference>
<dbReference type="SUPFAM" id="SSF55781">
    <property type="entry name" value="GAF domain-like"/>
    <property type="match status" value="2"/>
</dbReference>
<dbReference type="NCBIfam" id="TIGR00254">
    <property type="entry name" value="GGDEF"/>
    <property type="match status" value="1"/>
</dbReference>
<organism evidence="2 3">
    <name type="scientific">Paenibacillus terrae (strain HPL-003)</name>
    <dbReference type="NCBI Taxonomy" id="985665"/>
    <lineage>
        <taxon>Bacteria</taxon>
        <taxon>Bacillati</taxon>
        <taxon>Bacillota</taxon>
        <taxon>Bacilli</taxon>
        <taxon>Bacillales</taxon>
        <taxon>Paenibacillaceae</taxon>
        <taxon>Paenibacillus</taxon>
    </lineage>
</organism>
<dbReference type="InterPro" id="IPR043128">
    <property type="entry name" value="Rev_trsase/Diguanyl_cyclase"/>
</dbReference>
<dbReference type="SMART" id="SM00267">
    <property type="entry name" value="GGDEF"/>
    <property type="match status" value="1"/>
</dbReference>
<dbReference type="KEGG" id="pta:HPL003_24595"/>
<dbReference type="HOGENOM" id="CLU_021081_1_0_9"/>
<dbReference type="Gene3D" id="3.30.450.40">
    <property type="match status" value="2"/>
</dbReference>
<protein>
    <submittedName>
        <fullName evidence="2">GGDEF domain containing protein</fullName>
    </submittedName>
</protein>
<accession>G7VVD8</accession>
<dbReference type="Proteomes" id="UP000005876">
    <property type="component" value="Chromosome"/>
</dbReference>
<dbReference type="STRING" id="985665.HPL003_24595"/>
<dbReference type="eggNOG" id="COG2203">
    <property type="taxonomic scope" value="Bacteria"/>
</dbReference>